<dbReference type="OrthoDB" id="9797223at2"/>
<dbReference type="SUPFAM" id="SSF100950">
    <property type="entry name" value="NagB/RpiA/CoA transferase-like"/>
    <property type="match status" value="1"/>
</dbReference>
<dbReference type="PANTHER" id="PTHR30363">
    <property type="entry name" value="HTH-TYPE TRANSCRIPTIONAL REGULATOR SRLR-RELATED"/>
    <property type="match status" value="1"/>
</dbReference>
<dbReference type="PRINTS" id="PR00037">
    <property type="entry name" value="HTHLACR"/>
</dbReference>
<evidence type="ECO:0000256" key="6">
    <source>
        <dbReference type="ARBA" id="ARBA00024937"/>
    </source>
</evidence>
<evidence type="ECO:0000256" key="1">
    <source>
        <dbReference type="ARBA" id="ARBA00021390"/>
    </source>
</evidence>
<evidence type="ECO:0000256" key="4">
    <source>
        <dbReference type="ARBA" id="ARBA00023125"/>
    </source>
</evidence>
<protein>
    <recommendedName>
        <fullName evidence="1">Lactose phosphotransferase system repressor</fullName>
    </recommendedName>
</protein>
<dbReference type="GO" id="GO:0003677">
    <property type="term" value="F:DNA binding"/>
    <property type="evidence" value="ECO:0007669"/>
    <property type="project" value="UniProtKB-KW"/>
</dbReference>
<keyword evidence="5" id="KW-0804">Transcription</keyword>
<dbReference type="InterPro" id="IPR001034">
    <property type="entry name" value="DeoR_HTH"/>
</dbReference>
<dbReference type="InterPro" id="IPR050313">
    <property type="entry name" value="Carb_Metab_HTH_regulators"/>
</dbReference>
<evidence type="ECO:0000259" key="7">
    <source>
        <dbReference type="PROSITE" id="PS51000"/>
    </source>
</evidence>
<evidence type="ECO:0000256" key="3">
    <source>
        <dbReference type="ARBA" id="ARBA00023015"/>
    </source>
</evidence>
<accession>A0A2V5K8E7</accession>
<keyword evidence="4" id="KW-0238">DNA-binding</keyword>
<sequence>MRPTMNDRQTDIWNMIQREGEVKLSELRAKYAVTEMTIRRDLEKLEQLGLVRRTFGGAIPVTPDVSLQERHTVSPEEKAAIGIAAAALVRPNQAIFIDGGTTTLQLAKQMKPDASVTVVTNALNVAAILLDKGFHTIVAGGMLLEKTGSMVGPIAMSTLGTMAFDQSFLGTTGITLEHGFSNSNSLEAELKREAMRRSGQVNVLADASKFGETFLHSFAGYADVDRIVTDRWPPEPFVQAADPAGVEIVVASQVDS</sequence>
<evidence type="ECO:0000256" key="5">
    <source>
        <dbReference type="ARBA" id="ARBA00023163"/>
    </source>
</evidence>
<comment type="function">
    <text evidence="6">Repressor of the lactose catabolism operon. Galactose-6-phosphate is the inducer.</text>
</comment>
<dbReference type="Pfam" id="PF00455">
    <property type="entry name" value="DeoRC"/>
    <property type="match status" value="1"/>
</dbReference>
<dbReference type="SUPFAM" id="SSF46785">
    <property type="entry name" value="Winged helix' DNA-binding domain"/>
    <property type="match status" value="1"/>
</dbReference>
<evidence type="ECO:0000256" key="2">
    <source>
        <dbReference type="ARBA" id="ARBA00022491"/>
    </source>
</evidence>
<dbReference type="InterPro" id="IPR014036">
    <property type="entry name" value="DeoR-like_C"/>
</dbReference>
<dbReference type="SMART" id="SM01134">
    <property type="entry name" value="DeoRC"/>
    <property type="match status" value="1"/>
</dbReference>
<dbReference type="Gene3D" id="1.10.10.10">
    <property type="entry name" value="Winged helix-like DNA-binding domain superfamily/Winged helix DNA-binding domain"/>
    <property type="match status" value="1"/>
</dbReference>
<dbReference type="SMART" id="SM00420">
    <property type="entry name" value="HTH_DEOR"/>
    <property type="match status" value="1"/>
</dbReference>
<dbReference type="EMBL" id="QJVJ01000003">
    <property type="protein sequence ID" value="PYI55779.1"/>
    <property type="molecule type" value="Genomic_DNA"/>
</dbReference>
<proteinExistence type="predicted"/>
<evidence type="ECO:0000313" key="8">
    <source>
        <dbReference type="EMBL" id="PYI55779.1"/>
    </source>
</evidence>
<reference evidence="8 9" key="1">
    <citation type="submission" date="2018-05" db="EMBL/GenBank/DDBJ databases">
        <title>Paenibacillus flagellatus sp. nov., isolated from selenium mineral soil.</title>
        <authorList>
            <person name="Dai X."/>
        </authorList>
    </citation>
    <scope>NUCLEOTIDE SEQUENCE [LARGE SCALE GENOMIC DNA]</scope>
    <source>
        <strain evidence="8 9">DXL2</strain>
    </source>
</reference>
<dbReference type="InterPro" id="IPR037171">
    <property type="entry name" value="NagB/RpiA_transferase-like"/>
</dbReference>
<dbReference type="Proteomes" id="UP000247476">
    <property type="component" value="Unassembled WGS sequence"/>
</dbReference>
<evidence type="ECO:0000313" key="9">
    <source>
        <dbReference type="Proteomes" id="UP000247476"/>
    </source>
</evidence>
<dbReference type="PANTHER" id="PTHR30363:SF4">
    <property type="entry name" value="GLYCEROL-3-PHOSPHATE REGULON REPRESSOR"/>
    <property type="match status" value="1"/>
</dbReference>
<dbReference type="Pfam" id="PF08220">
    <property type="entry name" value="HTH_DeoR"/>
    <property type="match status" value="1"/>
</dbReference>
<keyword evidence="3" id="KW-0805">Transcription regulation</keyword>
<dbReference type="InterPro" id="IPR036390">
    <property type="entry name" value="WH_DNA-bd_sf"/>
</dbReference>
<dbReference type="PROSITE" id="PS00894">
    <property type="entry name" value="HTH_DEOR_1"/>
    <property type="match status" value="1"/>
</dbReference>
<feature type="domain" description="HTH deoR-type" evidence="7">
    <location>
        <begin position="5"/>
        <end position="60"/>
    </location>
</feature>
<dbReference type="GO" id="GO:0003700">
    <property type="term" value="F:DNA-binding transcription factor activity"/>
    <property type="evidence" value="ECO:0007669"/>
    <property type="project" value="InterPro"/>
</dbReference>
<gene>
    <name evidence="8" type="ORF">DLM86_08665</name>
</gene>
<comment type="caution">
    <text evidence="8">The sequence shown here is derived from an EMBL/GenBank/DDBJ whole genome shotgun (WGS) entry which is preliminary data.</text>
</comment>
<organism evidence="8 9">
    <name type="scientific">Paenibacillus flagellatus</name>
    <dbReference type="NCBI Taxonomy" id="2211139"/>
    <lineage>
        <taxon>Bacteria</taxon>
        <taxon>Bacillati</taxon>
        <taxon>Bacillota</taxon>
        <taxon>Bacilli</taxon>
        <taxon>Bacillales</taxon>
        <taxon>Paenibacillaceae</taxon>
        <taxon>Paenibacillus</taxon>
    </lineage>
</organism>
<name>A0A2V5K8E7_9BACL</name>
<dbReference type="AlphaFoldDB" id="A0A2V5K8E7"/>
<dbReference type="InterPro" id="IPR036388">
    <property type="entry name" value="WH-like_DNA-bd_sf"/>
</dbReference>
<keyword evidence="2" id="KW-0678">Repressor</keyword>
<dbReference type="InterPro" id="IPR018356">
    <property type="entry name" value="Tscrpt_reg_HTH_DeoR_CS"/>
</dbReference>
<keyword evidence="9" id="KW-1185">Reference proteome</keyword>
<dbReference type="PROSITE" id="PS51000">
    <property type="entry name" value="HTH_DEOR_2"/>
    <property type="match status" value="1"/>
</dbReference>